<sequence>MWSVAGGSCREVDGPCVAEGSTHVKGTGKFFEFCAKRNRESQSPPKCFTSSGDGNCEAITGSNLFYHCGLNLVFDPVLKGEEGSV</sequence>
<reference evidence="1 2" key="1">
    <citation type="submission" date="2024-06" db="EMBL/GenBank/DDBJ databases">
        <title>The draft genome of Grus japonensis, version 3.</title>
        <authorList>
            <person name="Nabeshima K."/>
            <person name="Suzuki S."/>
            <person name="Onuma M."/>
        </authorList>
    </citation>
    <scope>NUCLEOTIDE SEQUENCE [LARGE SCALE GENOMIC DNA]</scope>
    <source>
        <strain evidence="1 2">451A</strain>
    </source>
</reference>
<accession>A0ABC9XIL6</accession>
<dbReference type="AlphaFoldDB" id="A0ABC9XIL6"/>
<protein>
    <submittedName>
        <fullName evidence="1">Uncharacterized protein</fullName>
    </submittedName>
</protein>
<evidence type="ECO:0000313" key="2">
    <source>
        <dbReference type="Proteomes" id="UP001623348"/>
    </source>
</evidence>
<name>A0ABC9XIL6_GRUJA</name>
<keyword evidence="2" id="KW-1185">Reference proteome</keyword>
<gene>
    <name evidence="1" type="ORF">GRJ2_002189000</name>
</gene>
<proteinExistence type="predicted"/>
<dbReference type="Proteomes" id="UP001623348">
    <property type="component" value="Unassembled WGS sequence"/>
</dbReference>
<organism evidence="1 2">
    <name type="scientific">Grus japonensis</name>
    <name type="common">Japanese crane</name>
    <name type="synonym">Red-crowned crane</name>
    <dbReference type="NCBI Taxonomy" id="30415"/>
    <lineage>
        <taxon>Eukaryota</taxon>
        <taxon>Metazoa</taxon>
        <taxon>Chordata</taxon>
        <taxon>Craniata</taxon>
        <taxon>Vertebrata</taxon>
        <taxon>Euteleostomi</taxon>
        <taxon>Archelosauria</taxon>
        <taxon>Archosauria</taxon>
        <taxon>Dinosauria</taxon>
        <taxon>Saurischia</taxon>
        <taxon>Theropoda</taxon>
        <taxon>Coelurosauria</taxon>
        <taxon>Aves</taxon>
        <taxon>Neognathae</taxon>
        <taxon>Neoaves</taxon>
        <taxon>Gruiformes</taxon>
        <taxon>Gruidae</taxon>
        <taxon>Grus</taxon>
    </lineage>
</organism>
<evidence type="ECO:0000313" key="1">
    <source>
        <dbReference type="EMBL" id="GAB0197237.1"/>
    </source>
</evidence>
<dbReference type="EMBL" id="BAAFJT010000017">
    <property type="protein sequence ID" value="GAB0197237.1"/>
    <property type="molecule type" value="Genomic_DNA"/>
</dbReference>
<comment type="caution">
    <text evidence="1">The sequence shown here is derived from an EMBL/GenBank/DDBJ whole genome shotgun (WGS) entry which is preliminary data.</text>
</comment>